<protein>
    <recommendedName>
        <fullName evidence="3 7">Nuclease SbcCD subunit D</fullName>
    </recommendedName>
</protein>
<accession>A0AAW5N7T4</accession>
<evidence type="ECO:0000259" key="8">
    <source>
        <dbReference type="Pfam" id="PF00149"/>
    </source>
</evidence>
<keyword evidence="11" id="KW-1185">Reference proteome</keyword>
<comment type="function">
    <text evidence="7">SbcCD cleaves DNA hairpin structures. These structures can inhibit DNA replication and are intermediates in certain DNA recombination reactions. The complex acts as a 3'-&gt;5' double strand exonuclease that can open hairpins. It also has a 5' single-strand endonuclease activity.</text>
</comment>
<evidence type="ECO:0000256" key="1">
    <source>
        <dbReference type="ARBA" id="ARBA00010555"/>
    </source>
</evidence>
<dbReference type="GO" id="GO:0004519">
    <property type="term" value="F:endonuclease activity"/>
    <property type="evidence" value="ECO:0007669"/>
    <property type="project" value="UniProtKB-KW"/>
</dbReference>
<keyword evidence="7" id="KW-0255">Endonuclease</keyword>
<evidence type="ECO:0000256" key="4">
    <source>
        <dbReference type="ARBA" id="ARBA00022722"/>
    </source>
</evidence>
<dbReference type="RefSeq" id="WP_018711071.1">
    <property type="nucleotide sequence ID" value="NZ_CAUBSI010000010.1"/>
</dbReference>
<dbReference type="Proteomes" id="UP001204579">
    <property type="component" value="Unassembled WGS sequence"/>
</dbReference>
<evidence type="ECO:0000313" key="10">
    <source>
        <dbReference type="EMBL" id="MCR8873709.1"/>
    </source>
</evidence>
<evidence type="ECO:0000256" key="2">
    <source>
        <dbReference type="ARBA" id="ARBA00011322"/>
    </source>
</evidence>
<dbReference type="PANTHER" id="PTHR30337">
    <property type="entry name" value="COMPONENT OF ATP-DEPENDENT DSDNA EXONUCLEASE"/>
    <property type="match status" value="1"/>
</dbReference>
<dbReference type="InterPro" id="IPR029052">
    <property type="entry name" value="Metallo-depent_PP-like"/>
</dbReference>
<dbReference type="InterPro" id="IPR041796">
    <property type="entry name" value="Mre11_N"/>
</dbReference>
<evidence type="ECO:0000256" key="6">
    <source>
        <dbReference type="ARBA" id="ARBA00022839"/>
    </source>
</evidence>
<keyword evidence="7" id="KW-0235">DNA replication</keyword>
<evidence type="ECO:0000313" key="11">
    <source>
        <dbReference type="Proteomes" id="UP001204579"/>
    </source>
</evidence>
<dbReference type="InterPro" id="IPR026843">
    <property type="entry name" value="SbcD_C"/>
</dbReference>
<dbReference type="AlphaFoldDB" id="A0AAW5N7T4"/>
<comment type="similarity">
    <text evidence="1 7">Belongs to the SbcD family.</text>
</comment>
<dbReference type="GO" id="GO:0006260">
    <property type="term" value="P:DNA replication"/>
    <property type="evidence" value="ECO:0007669"/>
    <property type="project" value="UniProtKB-KW"/>
</dbReference>
<dbReference type="Pfam" id="PF12320">
    <property type="entry name" value="SbcD_C"/>
    <property type="match status" value="1"/>
</dbReference>
<keyword evidence="6 7" id="KW-0269">Exonuclease</keyword>
<keyword evidence="7" id="KW-0233">DNA recombination</keyword>
<dbReference type="SUPFAM" id="SSF56300">
    <property type="entry name" value="Metallo-dependent phosphatases"/>
    <property type="match status" value="1"/>
</dbReference>
<dbReference type="NCBIfam" id="TIGR00619">
    <property type="entry name" value="sbcd"/>
    <property type="match status" value="1"/>
</dbReference>
<reference evidence="10 11" key="1">
    <citation type="submission" date="2022-08" db="EMBL/GenBank/DDBJ databases">
        <authorList>
            <person name="Zeman M."/>
            <person name="Kubasova T."/>
        </authorList>
    </citation>
    <scope>NUCLEOTIDE SEQUENCE [LARGE SCALE GENOMIC DNA]</scope>
    <source>
        <strain evidence="10 11">ET62</strain>
    </source>
</reference>
<name>A0AAW5N7T4_9BACT</name>
<dbReference type="Gene3D" id="3.60.21.10">
    <property type="match status" value="1"/>
</dbReference>
<dbReference type="GO" id="GO:0006310">
    <property type="term" value="P:DNA recombination"/>
    <property type="evidence" value="ECO:0007669"/>
    <property type="project" value="UniProtKB-KW"/>
</dbReference>
<dbReference type="InterPro" id="IPR004593">
    <property type="entry name" value="SbcD"/>
</dbReference>
<dbReference type="EMBL" id="JANRHJ010000006">
    <property type="protein sequence ID" value="MCR8873709.1"/>
    <property type="molecule type" value="Genomic_DNA"/>
</dbReference>
<dbReference type="Pfam" id="PF00149">
    <property type="entry name" value="Metallophos"/>
    <property type="match status" value="1"/>
</dbReference>
<feature type="domain" description="Nuclease SbcCD subunit D C-terminal" evidence="9">
    <location>
        <begin position="281"/>
        <end position="379"/>
    </location>
</feature>
<dbReference type="CDD" id="cd00840">
    <property type="entry name" value="MPP_Mre11_N"/>
    <property type="match status" value="1"/>
</dbReference>
<evidence type="ECO:0000256" key="7">
    <source>
        <dbReference type="RuleBase" id="RU363069"/>
    </source>
</evidence>
<sequence>MKLLHTSDWHLGHSLYNFDRTAEQQAFLKQLTEAVRTHRPDALLISGDVYHYSSPSASTQRMYTDAILAIHDACPTMQIIVTAGNHDSSSRLEIDSNLWKHFRVHVIGSIDRKDNQVLWEKHIIPLADESGKLTGYVIAVPHCYPQNFPALHPDIPRDERQADFFHTLLEETAKRNTTGVPVILMAHLAVAGSDITGHDDGIGGMDYLPIETLGEGYDYLALGHIHCPQTLRNTKQYARYSGSPLPVNFDETYPHSMTCVELSRHGDTPKLEIIPIDNPFPLVTLPKEPAPFETALKELQTFPADNPAYIRLNVLLKDYLSPDCNEQASQAVRDKACRFCYIRTQRETSASSATATSLNIQELKEQSPLEIADRYFEEATGEPLDEELRHLLKTVIDTVREEQQ</sequence>
<evidence type="ECO:0000256" key="3">
    <source>
        <dbReference type="ARBA" id="ARBA00013365"/>
    </source>
</evidence>
<dbReference type="PANTHER" id="PTHR30337:SF0">
    <property type="entry name" value="NUCLEASE SBCCD SUBUNIT D"/>
    <property type="match status" value="1"/>
</dbReference>
<gene>
    <name evidence="7" type="primary">sbcD</name>
    <name evidence="10" type="ORF">NW209_06740</name>
</gene>
<proteinExistence type="inferred from homology"/>
<evidence type="ECO:0000259" key="9">
    <source>
        <dbReference type="Pfam" id="PF12320"/>
    </source>
</evidence>
<keyword evidence="5 7" id="KW-0378">Hydrolase</keyword>
<comment type="caution">
    <text evidence="10">The sequence shown here is derived from an EMBL/GenBank/DDBJ whole genome shotgun (WGS) entry which is preliminary data.</text>
</comment>
<organism evidence="10 11">
    <name type="scientific">Phocaeicola barnesiae</name>
    <dbReference type="NCBI Taxonomy" id="376804"/>
    <lineage>
        <taxon>Bacteria</taxon>
        <taxon>Pseudomonadati</taxon>
        <taxon>Bacteroidota</taxon>
        <taxon>Bacteroidia</taxon>
        <taxon>Bacteroidales</taxon>
        <taxon>Bacteroidaceae</taxon>
        <taxon>Phocaeicola</taxon>
    </lineage>
</organism>
<comment type="subunit">
    <text evidence="2 7">Heterodimer of SbcC and SbcD.</text>
</comment>
<dbReference type="InterPro" id="IPR004843">
    <property type="entry name" value="Calcineurin-like_PHP"/>
</dbReference>
<keyword evidence="4 7" id="KW-0540">Nuclease</keyword>
<dbReference type="GeneID" id="82443511"/>
<feature type="domain" description="Calcineurin-like phosphoesterase" evidence="8">
    <location>
        <begin position="1"/>
        <end position="228"/>
    </location>
</feature>
<evidence type="ECO:0000256" key="5">
    <source>
        <dbReference type="ARBA" id="ARBA00022801"/>
    </source>
</evidence>
<dbReference type="GO" id="GO:0008408">
    <property type="term" value="F:3'-5' exonuclease activity"/>
    <property type="evidence" value="ECO:0007669"/>
    <property type="project" value="InterPro"/>
</dbReference>
<dbReference type="InterPro" id="IPR050535">
    <property type="entry name" value="DNA_Repair-Maintenance_Comp"/>
</dbReference>